<evidence type="ECO:0000313" key="8">
    <source>
        <dbReference type="EMBL" id="RTE08918.1"/>
    </source>
</evidence>
<dbReference type="PANTHER" id="PTHR43280:SF10">
    <property type="entry name" value="REGULATORY PROTEIN POCR"/>
    <property type="match status" value="1"/>
</dbReference>
<feature type="domain" description="HTH araC/xylS-type" evidence="6">
    <location>
        <begin position="418"/>
        <end position="516"/>
    </location>
</feature>
<keyword evidence="4" id="KW-0597">Phosphoprotein</keyword>
<dbReference type="PROSITE" id="PS01124">
    <property type="entry name" value="HTH_ARAC_FAMILY_2"/>
    <property type="match status" value="1"/>
</dbReference>
<dbReference type="Proteomes" id="UP000276128">
    <property type="component" value="Unassembled WGS sequence"/>
</dbReference>
<comment type="caution">
    <text evidence="8">The sequence shown here is derived from an EMBL/GenBank/DDBJ whole genome shotgun (WGS) entry which is preliminary data.</text>
</comment>
<dbReference type="Gene3D" id="3.40.50.2300">
    <property type="match status" value="1"/>
</dbReference>
<evidence type="ECO:0000256" key="5">
    <source>
        <dbReference type="SAM" id="Coils"/>
    </source>
</evidence>
<dbReference type="SMART" id="SM00342">
    <property type="entry name" value="HTH_ARAC"/>
    <property type="match status" value="1"/>
</dbReference>
<gene>
    <name evidence="8" type="ORF">EJQ19_15490</name>
</gene>
<dbReference type="PANTHER" id="PTHR43280">
    <property type="entry name" value="ARAC-FAMILY TRANSCRIPTIONAL REGULATOR"/>
    <property type="match status" value="1"/>
</dbReference>
<feature type="modified residue" description="4-aspartylphosphate" evidence="4">
    <location>
        <position position="59"/>
    </location>
</feature>
<evidence type="ECO:0000256" key="4">
    <source>
        <dbReference type="PROSITE-ProRule" id="PRU00169"/>
    </source>
</evidence>
<dbReference type="GO" id="GO:0000160">
    <property type="term" value="P:phosphorelay signal transduction system"/>
    <property type="evidence" value="ECO:0007669"/>
    <property type="project" value="InterPro"/>
</dbReference>
<dbReference type="InterPro" id="IPR001789">
    <property type="entry name" value="Sig_transdc_resp-reg_receiver"/>
</dbReference>
<dbReference type="CDD" id="cd17536">
    <property type="entry name" value="REC_YesN-like"/>
    <property type="match status" value="1"/>
</dbReference>
<dbReference type="AlphaFoldDB" id="A0A430JD10"/>
<keyword evidence="3" id="KW-0804">Transcription</keyword>
<reference evidence="8 9" key="1">
    <citation type="submission" date="2018-12" db="EMBL/GenBank/DDBJ databases">
        <title>Bacillus ochoae sp. nov., Paenibacillus whitsoniae sp. nov., Paenibacillus spiritus sp. nov. Isolated from the Mars Exploration Rover during spacecraft assembly.</title>
        <authorList>
            <person name="Seuylemezian A."/>
            <person name="Vaishampayan P."/>
        </authorList>
    </citation>
    <scope>NUCLEOTIDE SEQUENCE [LARGE SCALE GENOMIC DNA]</scope>
    <source>
        <strain evidence="8 9">MER 54</strain>
    </source>
</reference>
<evidence type="ECO:0000259" key="7">
    <source>
        <dbReference type="PROSITE" id="PS50110"/>
    </source>
</evidence>
<keyword evidence="1" id="KW-0805">Transcription regulation</keyword>
<dbReference type="PROSITE" id="PS50110">
    <property type="entry name" value="RESPONSE_REGULATORY"/>
    <property type="match status" value="1"/>
</dbReference>
<keyword evidence="2" id="KW-0238">DNA-binding</keyword>
<dbReference type="GO" id="GO:0043565">
    <property type="term" value="F:sequence-specific DNA binding"/>
    <property type="evidence" value="ECO:0007669"/>
    <property type="project" value="InterPro"/>
</dbReference>
<organism evidence="8 9">
    <name type="scientific">Paenibacillus whitsoniae</name>
    <dbReference type="NCBI Taxonomy" id="2496558"/>
    <lineage>
        <taxon>Bacteria</taxon>
        <taxon>Bacillati</taxon>
        <taxon>Bacillota</taxon>
        <taxon>Bacilli</taxon>
        <taxon>Bacillales</taxon>
        <taxon>Paenibacillaceae</taxon>
        <taxon>Paenibacillus</taxon>
    </lineage>
</organism>
<dbReference type="InterPro" id="IPR018060">
    <property type="entry name" value="HTH_AraC"/>
</dbReference>
<name>A0A430JD10_9BACL</name>
<dbReference type="InterPro" id="IPR009057">
    <property type="entry name" value="Homeodomain-like_sf"/>
</dbReference>
<dbReference type="EMBL" id="RXHU01000042">
    <property type="protein sequence ID" value="RTE08918.1"/>
    <property type="molecule type" value="Genomic_DNA"/>
</dbReference>
<evidence type="ECO:0000256" key="3">
    <source>
        <dbReference type="ARBA" id="ARBA00023163"/>
    </source>
</evidence>
<dbReference type="Pfam" id="PF00072">
    <property type="entry name" value="Response_reg"/>
    <property type="match status" value="1"/>
</dbReference>
<keyword evidence="5" id="KW-0175">Coiled coil</keyword>
<dbReference type="Pfam" id="PF12833">
    <property type="entry name" value="HTH_18"/>
    <property type="match status" value="1"/>
</dbReference>
<accession>A0A430JD10</accession>
<evidence type="ECO:0000256" key="1">
    <source>
        <dbReference type="ARBA" id="ARBA00023015"/>
    </source>
</evidence>
<evidence type="ECO:0000259" key="6">
    <source>
        <dbReference type="PROSITE" id="PS01124"/>
    </source>
</evidence>
<sequence>MRMTRLNVMIVDDEVLAIEHIKALIDWEAEGFCIAGEFFRPLQAFPKIMELKPDLIVADIRMPNMDGIELSKRLLSAGFRGRIILLTSYKEFDYVKEALRLGIVSYLVKHELDAESLRSELSKVKEVIAEEQRRSAMVLRQYLKDLTEGRVPAEELAVEAASSKRVKGKQFVYVVVSVEEPFPVVPYKEVETPPSIWHGELPELPLYEIELAYKKNGKVGFLLMTLPVASRKGAIDMHADAAFRLKAHLEEVCPGVPVCTSYSEPFDRLEALSVIHRNTVAQLTSCLFVRGTKIVGPGHGDDSTQLDTRVVPVMEKVVELFRQGDLASMESMLDNAFEKAAKFRSVPYLREICGRLVTAMDIVRSERGLPALRRLGEEGVIRTQEWRTVEGIKLWLLAKVHETMTGNGKSSPNSRKIREACDYISVNLAEELSAEMIASRVGISGEHLRHLFKQEMGLTLHDYITACRMEQAKGLLQSGHFKLYEISERVGYKSSHYFSKIFCKTVGMSPLDYAEARGDVR</sequence>
<evidence type="ECO:0000313" key="9">
    <source>
        <dbReference type="Proteomes" id="UP000276128"/>
    </source>
</evidence>
<feature type="coiled-coil region" evidence="5">
    <location>
        <begin position="107"/>
        <end position="134"/>
    </location>
</feature>
<dbReference type="GO" id="GO:0003700">
    <property type="term" value="F:DNA-binding transcription factor activity"/>
    <property type="evidence" value="ECO:0007669"/>
    <property type="project" value="InterPro"/>
</dbReference>
<dbReference type="InterPro" id="IPR011006">
    <property type="entry name" value="CheY-like_superfamily"/>
</dbReference>
<feature type="domain" description="Response regulatory" evidence="7">
    <location>
        <begin position="7"/>
        <end position="124"/>
    </location>
</feature>
<dbReference type="SUPFAM" id="SSF46689">
    <property type="entry name" value="Homeodomain-like"/>
    <property type="match status" value="2"/>
</dbReference>
<proteinExistence type="predicted"/>
<keyword evidence="9" id="KW-1185">Reference proteome</keyword>
<dbReference type="SUPFAM" id="SSF52172">
    <property type="entry name" value="CheY-like"/>
    <property type="match status" value="1"/>
</dbReference>
<evidence type="ECO:0000256" key="2">
    <source>
        <dbReference type="ARBA" id="ARBA00023125"/>
    </source>
</evidence>
<dbReference type="OrthoDB" id="9794370at2"/>
<dbReference type="SMART" id="SM00448">
    <property type="entry name" value="REC"/>
    <property type="match status" value="1"/>
</dbReference>
<protein>
    <submittedName>
        <fullName evidence="8">Response regulator</fullName>
    </submittedName>
</protein>
<dbReference type="Gene3D" id="1.10.10.60">
    <property type="entry name" value="Homeodomain-like"/>
    <property type="match status" value="2"/>
</dbReference>